<dbReference type="InterPro" id="IPR000415">
    <property type="entry name" value="Nitroreductase-like"/>
</dbReference>
<dbReference type="InterPro" id="IPR029479">
    <property type="entry name" value="Nitroreductase"/>
</dbReference>
<organism evidence="2 3">
    <name type="scientific">Sanguibacter antarcticus</name>
    <dbReference type="NCBI Taxonomy" id="372484"/>
    <lineage>
        <taxon>Bacteria</taxon>
        <taxon>Bacillati</taxon>
        <taxon>Actinomycetota</taxon>
        <taxon>Actinomycetes</taxon>
        <taxon>Micrococcales</taxon>
        <taxon>Sanguibacteraceae</taxon>
        <taxon>Sanguibacter</taxon>
    </lineage>
</organism>
<proteinExistence type="predicted"/>
<dbReference type="InterPro" id="IPR050461">
    <property type="entry name" value="Nitroreductase_HadB/RutE"/>
</dbReference>
<dbReference type="GO" id="GO:0016491">
    <property type="term" value="F:oxidoreductase activity"/>
    <property type="evidence" value="ECO:0007669"/>
    <property type="project" value="InterPro"/>
</dbReference>
<dbReference type="EMBL" id="PDJG01000001">
    <property type="protein sequence ID" value="PFG33224.1"/>
    <property type="molecule type" value="Genomic_DNA"/>
</dbReference>
<comment type="caution">
    <text evidence="2">The sequence shown here is derived from an EMBL/GenBank/DDBJ whole genome shotgun (WGS) entry which is preliminary data.</text>
</comment>
<keyword evidence="3" id="KW-1185">Reference proteome</keyword>
<dbReference type="Proteomes" id="UP000225548">
    <property type="component" value="Unassembled WGS sequence"/>
</dbReference>
<dbReference type="Pfam" id="PF00881">
    <property type="entry name" value="Nitroreductase"/>
    <property type="match status" value="1"/>
</dbReference>
<gene>
    <name evidence="2" type="ORF">ATL42_1084</name>
</gene>
<dbReference type="NCBIfam" id="NF003768">
    <property type="entry name" value="PRK05365.1"/>
    <property type="match status" value="1"/>
</dbReference>
<accession>A0A2A9E2Z9</accession>
<name>A0A2A9E2Z9_9MICO</name>
<dbReference type="SUPFAM" id="SSF55469">
    <property type="entry name" value="FMN-dependent nitroreductase-like"/>
    <property type="match status" value="1"/>
</dbReference>
<dbReference type="PANTHER" id="PTHR43543">
    <property type="entry name" value="MALONIC SEMIALDEHYDE REDUCTASE RUTE-RELATED"/>
    <property type="match status" value="1"/>
</dbReference>
<dbReference type="PANTHER" id="PTHR43543:SF1">
    <property type="entry name" value="MALONIC SEMIALDEHYDE REDUCTASE RUTE-RELATED"/>
    <property type="match status" value="1"/>
</dbReference>
<sequence>MCYVTHGSGRTKAAVGVVVRMTTDTAPTADTTLDELLEIDPATAGLLFREARTVNVFADEPVPDEKIQAAYDLVRWGPTAMNTVPLRLLVVREPAARARLVEHMADGNKTKTLSAPLTIVAAADPSFHEHLPVLAPHMKGARERFAAGSEEMRVGMARTSALIQVGYLIIGLRAAGLHVGPMTGFDADGVDSEFFDENGWRSLVVLNVGMPASEGASHPRQARLRFDEVSLTV</sequence>
<feature type="domain" description="Nitroreductase" evidence="1">
    <location>
        <begin position="50"/>
        <end position="209"/>
    </location>
</feature>
<dbReference type="AlphaFoldDB" id="A0A2A9E2Z9"/>
<dbReference type="Gene3D" id="3.40.109.10">
    <property type="entry name" value="NADH Oxidase"/>
    <property type="match status" value="1"/>
</dbReference>
<evidence type="ECO:0000259" key="1">
    <source>
        <dbReference type="Pfam" id="PF00881"/>
    </source>
</evidence>
<reference evidence="2 3" key="1">
    <citation type="submission" date="2017-10" db="EMBL/GenBank/DDBJ databases">
        <title>Sequencing the genomes of 1000 actinobacteria strains.</title>
        <authorList>
            <person name="Klenk H.-P."/>
        </authorList>
    </citation>
    <scope>NUCLEOTIDE SEQUENCE [LARGE SCALE GENOMIC DNA]</scope>
    <source>
        <strain evidence="2 3">DSM 18966</strain>
    </source>
</reference>
<evidence type="ECO:0000313" key="2">
    <source>
        <dbReference type="EMBL" id="PFG33224.1"/>
    </source>
</evidence>
<protein>
    <submittedName>
        <fullName evidence="2">3-hydroxypropanoate dehydrogenase</fullName>
    </submittedName>
</protein>
<evidence type="ECO:0000313" key="3">
    <source>
        <dbReference type="Proteomes" id="UP000225548"/>
    </source>
</evidence>